<proteinExistence type="predicted"/>
<comment type="caution">
    <text evidence="1">The sequence shown here is derived from an EMBL/GenBank/DDBJ whole genome shotgun (WGS) entry which is preliminary data.</text>
</comment>
<evidence type="ECO:0000313" key="1">
    <source>
        <dbReference type="EMBL" id="NMO18897.1"/>
    </source>
</evidence>
<keyword evidence="2" id="KW-1185">Reference proteome</keyword>
<reference evidence="1 2" key="1">
    <citation type="submission" date="2020-04" db="EMBL/GenBank/DDBJ databases">
        <title>Draft genome of Pyxidicoccus fallax type strain.</title>
        <authorList>
            <person name="Whitworth D.E."/>
        </authorList>
    </citation>
    <scope>NUCLEOTIDE SEQUENCE [LARGE SCALE GENOMIC DNA]</scope>
    <source>
        <strain evidence="1 2">DSM 14698</strain>
    </source>
</reference>
<protein>
    <submittedName>
        <fullName evidence="1">Uncharacterized protein</fullName>
    </submittedName>
</protein>
<name>A0A848LM36_9BACT</name>
<dbReference type="EMBL" id="JABBJJ010000159">
    <property type="protein sequence ID" value="NMO18897.1"/>
    <property type="molecule type" value="Genomic_DNA"/>
</dbReference>
<dbReference type="Proteomes" id="UP000518300">
    <property type="component" value="Unassembled WGS sequence"/>
</dbReference>
<sequence length="149" mass="16205">MLHPVVLGAVVLLLLNDHVFKARWPSWWTGKLSDVAGLAMFPVLLQALWEKARARTGREFHPSRAVLVACVVLTGLCFSAIKVSADAGRAWQWALGTLQWPARAVWALLTGHPTPRVALVAHTVDATDLFTLPALLVALAVGWRRAGDS</sequence>
<organism evidence="1 2">
    <name type="scientific">Pyxidicoccus fallax</name>
    <dbReference type="NCBI Taxonomy" id="394095"/>
    <lineage>
        <taxon>Bacteria</taxon>
        <taxon>Pseudomonadati</taxon>
        <taxon>Myxococcota</taxon>
        <taxon>Myxococcia</taxon>
        <taxon>Myxococcales</taxon>
        <taxon>Cystobacterineae</taxon>
        <taxon>Myxococcaceae</taxon>
        <taxon>Pyxidicoccus</taxon>
    </lineage>
</organism>
<dbReference type="AlphaFoldDB" id="A0A848LM36"/>
<accession>A0A848LM36</accession>
<evidence type="ECO:0000313" key="2">
    <source>
        <dbReference type="Proteomes" id="UP000518300"/>
    </source>
</evidence>
<gene>
    <name evidence="1" type="ORF">HG543_29130</name>
</gene>